<evidence type="ECO:0000313" key="1">
    <source>
        <dbReference type="EMBL" id="KAA6377407.1"/>
    </source>
</evidence>
<dbReference type="Proteomes" id="UP000324800">
    <property type="component" value="Unassembled WGS sequence"/>
</dbReference>
<name>A0A5J4V451_9EUKA</name>
<sequence length="82" mass="9252">FRRMAGRVGLDGGAVNNVIESSSMETWRKRRAGLHVFCEYMEEKKVDLDEIFKARPDVILSNALTWRAIGADRLVIVGARAM</sequence>
<dbReference type="EMBL" id="SNRW01009847">
    <property type="protein sequence ID" value="KAA6377407.1"/>
    <property type="molecule type" value="Genomic_DNA"/>
</dbReference>
<dbReference type="AlphaFoldDB" id="A0A5J4V451"/>
<reference evidence="1 2" key="1">
    <citation type="submission" date="2019-03" db="EMBL/GenBank/DDBJ databases">
        <title>Single cell metagenomics reveals metabolic interactions within the superorganism composed of flagellate Streblomastix strix and complex community of Bacteroidetes bacteria on its surface.</title>
        <authorList>
            <person name="Treitli S.C."/>
            <person name="Kolisko M."/>
            <person name="Husnik F."/>
            <person name="Keeling P."/>
            <person name="Hampl V."/>
        </authorList>
    </citation>
    <scope>NUCLEOTIDE SEQUENCE [LARGE SCALE GENOMIC DNA]</scope>
    <source>
        <strain evidence="1">ST1C</strain>
    </source>
</reference>
<evidence type="ECO:0000313" key="2">
    <source>
        <dbReference type="Proteomes" id="UP000324800"/>
    </source>
</evidence>
<accession>A0A5J4V451</accession>
<feature type="non-terminal residue" evidence="1">
    <location>
        <position position="1"/>
    </location>
</feature>
<organism evidence="1 2">
    <name type="scientific">Streblomastix strix</name>
    <dbReference type="NCBI Taxonomy" id="222440"/>
    <lineage>
        <taxon>Eukaryota</taxon>
        <taxon>Metamonada</taxon>
        <taxon>Preaxostyla</taxon>
        <taxon>Oxymonadida</taxon>
        <taxon>Streblomastigidae</taxon>
        <taxon>Streblomastix</taxon>
    </lineage>
</organism>
<comment type="caution">
    <text evidence="1">The sequence shown here is derived from an EMBL/GenBank/DDBJ whole genome shotgun (WGS) entry which is preliminary data.</text>
</comment>
<proteinExistence type="predicted"/>
<protein>
    <submittedName>
        <fullName evidence="1">Uncharacterized protein</fullName>
    </submittedName>
</protein>
<gene>
    <name evidence="1" type="ORF">EZS28_027067</name>
</gene>